<proteinExistence type="predicted"/>
<name>A0A2W2FL22_9ACTN</name>
<comment type="caution">
    <text evidence="1">The sequence shown here is derived from an EMBL/GenBank/DDBJ whole genome shotgun (WGS) entry which is preliminary data.</text>
</comment>
<protein>
    <recommendedName>
        <fullName evidence="3">GerMN domain-containing protein</fullName>
    </recommendedName>
</protein>
<evidence type="ECO:0000313" key="1">
    <source>
        <dbReference type="EMBL" id="PZG29195.1"/>
    </source>
</evidence>
<keyword evidence="2" id="KW-1185">Reference proteome</keyword>
<evidence type="ECO:0000313" key="2">
    <source>
        <dbReference type="Proteomes" id="UP000248544"/>
    </source>
</evidence>
<accession>A0A2W2FL22</accession>
<gene>
    <name evidence="1" type="ORF">C1I98_32320</name>
</gene>
<sequence length="182" mass="19694">MKGIRWVAAALLLTFPMGCGIEAGGVADHGHAPVVSFEPTFITVYLLRGQRLAPARVSAASNTIEDIVAALFKASDLPPPGMDSDLRGFTLRDSQLSRYGQVARNDPDVPRGFRLHIFVGGEDTLSRTALAQLTCTTAGLRSREIWVVQVTQMEPDGTPHTRGEHVCSEFRDLASPDTQLPP</sequence>
<dbReference type="EMBL" id="POUA01000384">
    <property type="protein sequence ID" value="PZG29195.1"/>
    <property type="molecule type" value="Genomic_DNA"/>
</dbReference>
<organism evidence="1 2">
    <name type="scientific">Spongiactinospora gelatinilytica</name>
    <dbReference type="NCBI Taxonomy" id="2666298"/>
    <lineage>
        <taxon>Bacteria</taxon>
        <taxon>Bacillati</taxon>
        <taxon>Actinomycetota</taxon>
        <taxon>Actinomycetes</taxon>
        <taxon>Streptosporangiales</taxon>
        <taxon>Streptosporangiaceae</taxon>
        <taxon>Spongiactinospora</taxon>
    </lineage>
</organism>
<dbReference type="RefSeq" id="WP_111171151.1">
    <property type="nucleotide sequence ID" value="NZ_POUA01000384.1"/>
</dbReference>
<dbReference type="AlphaFoldDB" id="A0A2W2FL22"/>
<evidence type="ECO:0008006" key="3">
    <source>
        <dbReference type="Google" id="ProtNLM"/>
    </source>
</evidence>
<dbReference type="Proteomes" id="UP000248544">
    <property type="component" value="Unassembled WGS sequence"/>
</dbReference>
<reference evidence="1 2" key="1">
    <citation type="submission" date="2018-01" db="EMBL/GenBank/DDBJ databases">
        <title>Draft genome sequence of Sphaerisporangium sp. 7K107.</title>
        <authorList>
            <person name="Sahin N."/>
            <person name="Saygin H."/>
            <person name="Ay H."/>
        </authorList>
    </citation>
    <scope>NUCLEOTIDE SEQUENCE [LARGE SCALE GENOMIC DNA]</scope>
    <source>
        <strain evidence="1 2">7K107</strain>
    </source>
</reference>